<dbReference type="OMA" id="HECISSM"/>
<gene>
    <name evidence="2" type="ORF">CAEBREN_24428</name>
</gene>
<dbReference type="InterPro" id="IPR002542">
    <property type="entry name" value="T20D4.11-like_dom"/>
</dbReference>
<evidence type="ECO:0000313" key="2">
    <source>
        <dbReference type="EMBL" id="EGT30695.1"/>
    </source>
</evidence>
<dbReference type="Proteomes" id="UP000008068">
    <property type="component" value="Unassembled WGS sequence"/>
</dbReference>
<dbReference type="PANTHER" id="PTHR21453">
    <property type="entry name" value="DUF19 DOMAIN-CONTAINING PROTEIN-RELATED-RELATED"/>
    <property type="match status" value="1"/>
</dbReference>
<dbReference type="InParanoid" id="G0MA01"/>
<dbReference type="AlphaFoldDB" id="G0MA01"/>
<protein>
    <recommendedName>
        <fullName evidence="1">T20D4.11-like domain-containing protein</fullName>
    </recommendedName>
</protein>
<evidence type="ECO:0000259" key="1">
    <source>
        <dbReference type="Pfam" id="PF01579"/>
    </source>
</evidence>
<accession>G0MA01</accession>
<organism evidence="3">
    <name type="scientific">Caenorhabditis brenneri</name>
    <name type="common">Nematode worm</name>
    <dbReference type="NCBI Taxonomy" id="135651"/>
    <lineage>
        <taxon>Eukaryota</taxon>
        <taxon>Metazoa</taxon>
        <taxon>Ecdysozoa</taxon>
        <taxon>Nematoda</taxon>
        <taxon>Chromadorea</taxon>
        <taxon>Rhabditida</taxon>
        <taxon>Rhabditina</taxon>
        <taxon>Rhabditomorpha</taxon>
        <taxon>Rhabditoidea</taxon>
        <taxon>Rhabditidae</taxon>
        <taxon>Peloderinae</taxon>
        <taxon>Caenorhabditis</taxon>
    </lineage>
</organism>
<name>G0MA01_CAEBE</name>
<dbReference type="PANTHER" id="PTHR21453:SF31">
    <property type="entry name" value="DUF19 DOMAIN-CONTAINING PROTEIN"/>
    <property type="match status" value="1"/>
</dbReference>
<dbReference type="Pfam" id="PF01579">
    <property type="entry name" value="DUF19"/>
    <property type="match status" value="1"/>
</dbReference>
<dbReference type="eggNOG" id="ENOG502THWT">
    <property type="taxonomic scope" value="Eukaryota"/>
</dbReference>
<dbReference type="InterPro" id="IPR016638">
    <property type="entry name" value="UPF0376"/>
</dbReference>
<dbReference type="EMBL" id="GL379787">
    <property type="protein sequence ID" value="EGT30695.1"/>
    <property type="molecule type" value="Genomic_DNA"/>
</dbReference>
<reference evidence="3" key="1">
    <citation type="submission" date="2011-07" db="EMBL/GenBank/DDBJ databases">
        <authorList>
            <consortium name="Caenorhabditis brenneri Sequencing and Analysis Consortium"/>
            <person name="Wilson R.K."/>
        </authorList>
    </citation>
    <scope>NUCLEOTIDE SEQUENCE [LARGE SCALE GENOMIC DNA]</scope>
    <source>
        <strain evidence="3">PB2801</strain>
    </source>
</reference>
<dbReference type="OrthoDB" id="5898709at2759"/>
<evidence type="ECO:0000313" key="3">
    <source>
        <dbReference type="Proteomes" id="UP000008068"/>
    </source>
</evidence>
<dbReference type="HOGENOM" id="CLU_078890_1_0_1"/>
<keyword evidence="3" id="KW-1185">Reference proteome</keyword>
<proteinExistence type="predicted"/>
<feature type="domain" description="T20D4.11-like" evidence="1">
    <location>
        <begin position="43"/>
        <end position="203"/>
    </location>
</feature>
<dbReference type="PIRSF" id="PIRSF015697">
    <property type="entry name" value="UCP015697"/>
    <property type="match status" value="1"/>
</dbReference>
<sequence>MTDWLKLVGFGVVVLSMVYTSNVTTTVLEPGAEAGEMVIAKNCTPLTFFRIFSCMFRVGDFMTKLYFLNVESKSSLQNFHHSCTSLQECLASLACGKQDPKDIEMVNKIGSYCSGLHYMFEDFQPCMDKFEEKNKDSKCFKTWSPFVEKEKNGTARTQKEICDNYFGEKNCMAKEIGETCGKEAWKGLRDHFIKITPDVHSCDFGRL</sequence>